<reference evidence="2" key="1">
    <citation type="submission" date="2022-11" db="UniProtKB">
        <authorList>
            <consortium name="WormBaseParasite"/>
        </authorList>
    </citation>
    <scope>IDENTIFICATION</scope>
</reference>
<organism evidence="1 2">
    <name type="scientific">Panagrolaimus sp. PS1159</name>
    <dbReference type="NCBI Taxonomy" id="55785"/>
    <lineage>
        <taxon>Eukaryota</taxon>
        <taxon>Metazoa</taxon>
        <taxon>Ecdysozoa</taxon>
        <taxon>Nematoda</taxon>
        <taxon>Chromadorea</taxon>
        <taxon>Rhabditida</taxon>
        <taxon>Tylenchina</taxon>
        <taxon>Panagrolaimomorpha</taxon>
        <taxon>Panagrolaimoidea</taxon>
        <taxon>Panagrolaimidae</taxon>
        <taxon>Panagrolaimus</taxon>
    </lineage>
</organism>
<evidence type="ECO:0000313" key="1">
    <source>
        <dbReference type="Proteomes" id="UP000887580"/>
    </source>
</evidence>
<accession>A0AC35FXB0</accession>
<name>A0AC35FXB0_9BILA</name>
<protein>
    <submittedName>
        <fullName evidence="2">Caspase family p20 domain-containing protein</fullName>
    </submittedName>
</protein>
<sequence>MQLTSIIQTPSLPTKLCLRKFSLIPKMFYEIFKDGQVAAIKGSRNMIKNPIILDDAIEEPPKLPEDFEVDETDSKILASLYQKDEVYPNFSTPKGLALIINNREFAHSQYNPRMGTEVDESNIRKLLVKLGYQVERTHHNLSAGVGFLFALP</sequence>
<evidence type="ECO:0000313" key="2">
    <source>
        <dbReference type="WBParaSite" id="PS1159_v2.g21507.t1"/>
    </source>
</evidence>
<dbReference type="Proteomes" id="UP000887580">
    <property type="component" value="Unplaced"/>
</dbReference>
<proteinExistence type="predicted"/>
<dbReference type="WBParaSite" id="PS1159_v2.g21507.t1">
    <property type="protein sequence ID" value="PS1159_v2.g21507.t1"/>
    <property type="gene ID" value="PS1159_v2.g21507"/>
</dbReference>